<keyword evidence="4" id="KW-0479">Metal-binding</keyword>
<dbReference type="Gene3D" id="3.90.870.50">
    <property type="match status" value="1"/>
</dbReference>
<evidence type="ECO:0000313" key="13">
    <source>
        <dbReference type="Proteomes" id="UP001569414"/>
    </source>
</evidence>
<comment type="caution">
    <text evidence="12">The sequence shown here is derived from an EMBL/GenBank/DDBJ whole genome shotgun (WGS) entry which is preliminary data.</text>
</comment>
<comment type="function">
    <text evidence="8">Involved in the maturation of [NiFe] hydrogenases. Along with HypE, it catalyzes the synthesis of the CN ligands of the active site iron of [NiFe]-hydrogenases. HypF functions as a carbamoyl transferase using carbamoylphosphate as a substrate and transferring the carboxamido moiety in an ATP-dependent reaction to the thiolate of the C-terminal cysteine of HypE yielding a protein-S-carboxamide.</text>
</comment>
<dbReference type="EC" id="6.2.-.-" evidence="8"/>
<keyword evidence="5" id="KW-0863">Zinc-finger</keyword>
<protein>
    <recommendedName>
        <fullName evidence="8">Carbamoyltransferase HypF</fullName>
        <ecNumber evidence="8">6.2.-.-</ecNumber>
    </recommendedName>
</protein>
<dbReference type="Pfam" id="PF17788">
    <property type="entry name" value="HypF_C"/>
    <property type="match status" value="1"/>
</dbReference>
<keyword evidence="6" id="KW-0862">Zinc</keyword>
<evidence type="ECO:0000256" key="8">
    <source>
        <dbReference type="PIRNR" id="PIRNR006256"/>
    </source>
</evidence>
<dbReference type="InterPro" id="IPR041440">
    <property type="entry name" value="HypF_C"/>
</dbReference>
<name>A0ABV4NTJ4_9GAMM</name>
<dbReference type="PIRSF" id="PIRSF006256">
    <property type="entry name" value="CMPcnvr_hdrg_mat"/>
    <property type="match status" value="1"/>
</dbReference>
<comment type="pathway">
    <text evidence="1 8">Protein modification; [NiFe] hydrogenase maturation.</text>
</comment>
<dbReference type="Pfam" id="PF00708">
    <property type="entry name" value="Acylphosphatase"/>
    <property type="match status" value="1"/>
</dbReference>
<dbReference type="InterPro" id="IPR036046">
    <property type="entry name" value="Acylphosphatase-like_dom_sf"/>
</dbReference>
<evidence type="ECO:0000256" key="5">
    <source>
        <dbReference type="ARBA" id="ARBA00022771"/>
    </source>
</evidence>
<dbReference type="PROSITE" id="PS00150">
    <property type="entry name" value="ACYLPHOSPHATASE_1"/>
    <property type="match status" value="1"/>
</dbReference>
<dbReference type="Gene3D" id="3.30.110.120">
    <property type="match status" value="1"/>
</dbReference>
<feature type="active site" evidence="9">
    <location>
        <position position="20"/>
    </location>
</feature>
<dbReference type="InterPro" id="IPR011125">
    <property type="entry name" value="Znf_HypF"/>
</dbReference>
<dbReference type="InterPro" id="IPR004421">
    <property type="entry name" value="Carbamoyltransferase_HypF"/>
</dbReference>
<evidence type="ECO:0000256" key="2">
    <source>
        <dbReference type="ARBA" id="ARBA00008097"/>
    </source>
</evidence>
<dbReference type="Gene3D" id="3.30.420.360">
    <property type="match status" value="1"/>
</dbReference>
<evidence type="ECO:0000313" key="12">
    <source>
        <dbReference type="EMBL" id="MFA0792331.1"/>
    </source>
</evidence>
<evidence type="ECO:0000256" key="7">
    <source>
        <dbReference type="ARBA" id="ARBA00048220"/>
    </source>
</evidence>
<dbReference type="InterPro" id="IPR017945">
    <property type="entry name" value="DHBP_synth_RibB-like_a/b_dom"/>
</dbReference>
<evidence type="ECO:0000256" key="6">
    <source>
        <dbReference type="ARBA" id="ARBA00022833"/>
    </source>
</evidence>
<dbReference type="SUPFAM" id="SSF54975">
    <property type="entry name" value="Acylphosphatase/BLUF domain-like"/>
    <property type="match status" value="1"/>
</dbReference>
<dbReference type="PANTHER" id="PTHR42959:SF1">
    <property type="entry name" value="CARBAMOYLTRANSFERASE HYPF"/>
    <property type="match status" value="1"/>
</dbReference>
<dbReference type="PANTHER" id="PTHR42959">
    <property type="entry name" value="CARBAMOYLTRANSFERASE"/>
    <property type="match status" value="1"/>
</dbReference>
<keyword evidence="3 12" id="KW-0436">Ligase</keyword>
<dbReference type="InterPro" id="IPR055128">
    <property type="entry name" value="HypF_C_2"/>
</dbReference>
<gene>
    <name evidence="12" type="primary">hypF</name>
    <name evidence="12" type="ORF">ACCI51_17470</name>
</gene>
<dbReference type="InterPro" id="IPR051060">
    <property type="entry name" value="Carbamoyltrans_HypF-like"/>
</dbReference>
<keyword evidence="13" id="KW-1185">Reference proteome</keyword>
<accession>A0ABV4NTJ4</accession>
<comment type="catalytic activity">
    <reaction evidence="7 8">
        <text>C-terminal L-cysteinyl-[HypE protein] + carbamoyl phosphate + ATP + H2O = C-terminal S-carboxamide-L-cysteinyl-[HypE protein] + AMP + phosphate + diphosphate + H(+)</text>
        <dbReference type="Rhea" id="RHEA:55636"/>
        <dbReference type="Rhea" id="RHEA-COMP:14247"/>
        <dbReference type="Rhea" id="RHEA-COMP:14392"/>
        <dbReference type="ChEBI" id="CHEBI:15377"/>
        <dbReference type="ChEBI" id="CHEBI:15378"/>
        <dbReference type="ChEBI" id="CHEBI:30616"/>
        <dbReference type="ChEBI" id="CHEBI:33019"/>
        <dbReference type="ChEBI" id="CHEBI:43474"/>
        <dbReference type="ChEBI" id="CHEBI:58228"/>
        <dbReference type="ChEBI" id="CHEBI:76913"/>
        <dbReference type="ChEBI" id="CHEBI:139126"/>
        <dbReference type="ChEBI" id="CHEBI:456215"/>
    </reaction>
</comment>
<dbReference type="Gene3D" id="3.30.420.40">
    <property type="match status" value="1"/>
</dbReference>
<dbReference type="Pfam" id="PF01300">
    <property type="entry name" value="Sua5_yciO_yrdC"/>
    <property type="match status" value="1"/>
</dbReference>
<dbReference type="NCBIfam" id="TIGR00143">
    <property type="entry name" value="hypF"/>
    <property type="match status" value="1"/>
</dbReference>
<dbReference type="InterPro" id="IPR001792">
    <property type="entry name" value="Acylphosphatase-like_dom"/>
</dbReference>
<evidence type="ECO:0000256" key="9">
    <source>
        <dbReference type="PROSITE-ProRule" id="PRU00520"/>
    </source>
</evidence>
<dbReference type="GO" id="GO:0016874">
    <property type="term" value="F:ligase activity"/>
    <property type="evidence" value="ECO:0007669"/>
    <property type="project" value="UniProtKB-KW"/>
</dbReference>
<reference evidence="12 13" key="1">
    <citation type="submission" date="2024-08" db="EMBL/GenBank/DDBJ databases">
        <authorList>
            <person name="Ishaq N."/>
        </authorList>
    </citation>
    <scope>NUCLEOTIDE SEQUENCE [LARGE SCALE GENOMIC DNA]</scope>
    <source>
        <strain evidence="12 13">JCM 30400</strain>
    </source>
</reference>
<evidence type="ECO:0000256" key="3">
    <source>
        <dbReference type="ARBA" id="ARBA00022598"/>
    </source>
</evidence>
<dbReference type="Pfam" id="PF07503">
    <property type="entry name" value="zf-HYPF"/>
    <property type="match status" value="2"/>
</dbReference>
<organism evidence="12 13">
    <name type="scientific">Microbulbifer echini</name>
    <dbReference type="NCBI Taxonomy" id="1529067"/>
    <lineage>
        <taxon>Bacteria</taxon>
        <taxon>Pseudomonadati</taxon>
        <taxon>Pseudomonadota</taxon>
        <taxon>Gammaproteobacteria</taxon>
        <taxon>Cellvibrionales</taxon>
        <taxon>Microbulbiferaceae</taxon>
        <taxon>Microbulbifer</taxon>
    </lineage>
</organism>
<evidence type="ECO:0000259" key="11">
    <source>
        <dbReference type="PROSITE" id="PS51163"/>
    </source>
</evidence>
<comment type="similarity">
    <text evidence="2 8">Belongs to the carbamoyltransferase HypF family.</text>
</comment>
<dbReference type="SUPFAM" id="SSF55821">
    <property type="entry name" value="YrdC/RibB"/>
    <property type="match status" value="1"/>
</dbReference>
<dbReference type="EMBL" id="JBGMEL010000022">
    <property type="protein sequence ID" value="MFA0792331.1"/>
    <property type="molecule type" value="Genomic_DNA"/>
</dbReference>
<dbReference type="RefSeq" id="WP_299586883.1">
    <property type="nucleotide sequence ID" value="NZ_JBGMEL010000022.1"/>
</dbReference>
<dbReference type="PROSITE" id="PS51160">
    <property type="entry name" value="ACYLPHOSPHATASE_3"/>
    <property type="match status" value="1"/>
</dbReference>
<feature type="domain" description="Acylphosphatase-like" evidence="10">
    <location>
        <begin position="5"/>
        <end position="91"/>
    </location>
</feature>
<dbReference type="InterPro" id="IPR017968">
    <property type="entry name" value="Acylphosphatase_CS"/>
</dbReference>
<proteinExistence type="inferred from homology"/>
<evidence type="ECO:0000259" key="10">
    <source>
        <dbReference type="PROSITE" id="PS51160"/>
    </source>
</evidence>
<feature type="domain" description="YrdC-like" evidence="11">
    <location>
        <begin position="202"/>
        <end position="387"/>
    </location>
</feature>
<sequence>MGIERRRIAVRGLVQGVGFRPFVYRLALNCSLSGWVANHSGGVQIEIEGKVGDIDQFLQRLPLEKPPHSLILKLKTEVLAPQASTGFEIHESKVAAEQSTLMLPDLAPCEHCQTELQDPQNRRYRYPFINCTHCGPRYSIVDKLPYDRANTAMSSFPLCAQCQDEYRNPEDRRFHAEPNACPQCGPQLQFCDAHGKVLCIQQEALHETLTSLANGQIVAIKGVGGFQLLVDANNVDALRALRKRKQRPHKPFALLYAALTAVRRDCQVSELEASLLTSSERPIVLLEAKPGVKIDDQVAPGSPELGVMLPASPLHLLLAEKYRAPLVATSGNLAEEPICIDNTEALERLGKIADHFLLHDRRIVRPLDDSVLRVVENRPLMLRRARGYAPLPITQAKLSQQAMAQPFLALGADLKNTVALSHSGWIYPSQHIGDLGSASAFERFGRTIEDLTGLQQRQPHTLIHDQHPGYSSHRWALKQRAPRLEVQHHVAHFFSCMAEHGHSGAALGVCWDGTGYDSSGIVRGGEFLYWDGIAKVEHIASLRTFPLPGGEKAIREPRRAAAGLLYEISGYIALQHRLLKCCFTRSERRNLITMLEGEVNSPLCSSVGRLFDAVAALQGLCSQSSYEGQAAMALEHSARGIQNGDSYPFALNAHGDQWELDWAPCINALIHDEGRSLPQRAAVFHNTLAQMILSVAREMGQPHIFLSGGVFQNRRLTESTSTLLREHGFTVHSHSQVPPNDGGIALGQLHYAHCMAAAGQTSEG</sequence>
<feature type="active site" evidence="9">
    <location>
        <position position="38"/>
    </location>
</feature>
<dbReference type="Pfam" id="PF22521">
    <property type="entry name" value="HypF_C_2"/>
    <property type="match status" value="1"/>
</dbReference>
<evidence type="ECO:0000256" key="4">
    <source>
        <dbReference type="ARBA" id="ARBA00022723"/>
    </source>
</evidence>
<evidence type="ECO:0000256" key="1">
    <source>
        <dbReference type="ARBA" id="ARBA00004711"/>
    </source>
</evidence>
<keyword evidence="9" id="KW-0378">Hydrolase</keyword>
<dbReference type="Proteomes" id="UP001569414">
    <property type="component" value="Unassembled WGS sequence"/>
</dbReference>
<dbReference type="PROSITE" id="PS51163">
    <property type="entry name" value="YRDC"/>
    <property type="match status" value="1"/>
</dbReference>
<dbReference type="InterPro" id="IPR006070">
    <property type="entry name" value="Sua5-like_dom"/>
</dbReference>
<comment type="catalytic activity">
    <reaction evidence="9">
        <text>an acyl phosphate + H2O = a carboxylate + phosphate + H(+)</text>
        <dbReference type="Rhea" id="RHEA:14965"/>
        <dbReference type="ChEBI" id="CHEBI:15377"/>
        <dbReference type="ChEBI" id="CHEBI:15378"/>
        <dbReference type="ChEBI" id="CHEBI:29067"/>
        <dbReference type="ChEBI" id="CHEBI:43474"/>
        <dbReference type="ChEBI" id="CHEBI:59918"/>
        <dbReference type="EC" id="3.6.1.7"/>
    </reaction>
</comment>